<dbReference type="Proteomes" id="UP000435649">
    <property type="component" value="Unassembled WGS sequence"/>
</dbReference>
<evidence type="ECO:0000313" key="2">
    <source>
        <dbReference type="EMBL" id="MST97036.1"/>
    </source>
</evidence>
<accession>A0A844G110</accession>
<name>A0A844G110_9BACT</name>
<proteinExistence type="predicted"/>
<protein>
    <submittedName>
        <fullName evidence="2">Uncharacterized protein</fullName>
    </submittedName>
</protein>
<organism evidence="2 3">
    <name type="scientific">Victivallis lenta</name>
    <dbReference type="NCBI Taxonomy" id="2606640"/>
    <lineage>
        <taxon>Bacteria</taxon>
        <taxon>Pseudomonadati</taxon>
        <taxon>Lentisphaerota</taxon>
        <taxon>Lentisphaeria</taxon>
        <taxon>Victivallales</taxon>
        <taxon>Victivallaceae</taxon>
        <taxon>Victivallis</taxon>
    </lineage>
</organism>
<dbReference type="RefSeq" id="WP_106053643.1">
    <property type="nucleotide sequence ID" value="NZ_CALXOB010000022.1"/>
</dbReference>
<keyword evidence="1" id="KW-1133">Transmembrane helix</keyword>
<feature type="transmembrane region" description="Helical" evidence="1">
    <location>
        <begin position="38"/>
        <end position="61"/>
    </location>
</feature>
<dbReference type="AlphaFoldDB" id="A0A844G110"/>
<evidence type="ECO:0000313" key="3">
    <source>
        <dbReference type="Proteomes" id="UP000435649"/>
    </source>
</evidence>
<comment type="caution">
    <text evidence="2">The sequence shown here is derived from an EMBL/GenBank/DDBJ whole genome shotgun (WGS) entry which is preliminary data.</text>
</comment>
<evidence type="ECO:0000256" key="1">
    <source>
        <dbReference type="SAM" id="Phobius"/>
    </source>
</evidence>
<keyword evidence="3" id="KW-1185">Reference proteome</keyword>
<keyword evidence="1" id="KW-0472">Membrane</keyword>
<gene>
    <name evidence="2" type="ORF">FYJ85_08270</name>
</gene>
<keyword evidence="1" id="KW-0812">Transmembrane</keyword>
<sequence length="119" mass="13190">MKNRFETLRAREVPEALDRRIMAAAAQRAGAIRFRRTLVRCFLSTGAAAAALLVAGTVFLLPEANRETPAVPTKSVKSELMALNDWSALEQESYNLSFELYSGRQSVAELANVRIQEGY</sequence>
<reference evidence="2 3" key="1">
    <citation type="submission" date="2019-08" db="EMBL/GenBank/DDBJ databases">
        <title>In-depth cultivation of the pig gut microbiome towards novel bacterial diversity and tailored functional studies.</title>
        <authorList>
            <person name="Wylensek D."/>
            <person name="Hitch T.C.A."/>
            <person name="Clavel T."/>
        </authorList>
    </citation>
    <scope>NUCLEOTIDE SEQUENCE [LARGE SCALE GENOMIC DNA]</scope>
    <source>
        <strain evidence="2 3">BBE-744-WT-12</strain>
    </source>
</reference>
<dbReference type="EMBL" id="VUNS01000007">
    <property type="protein sequence ID" value="MST97036.1"/>
    <property type="molecule type" value="Genomic_DNA"/>
</dbReference>